<keyword evidence="4" id="KW-1185">Reference proteome</keyword>
<dbReference type="RefSeq" id="WP_099216219.1">
    <property type="nucleotide sequence ID" value="NZ_JAUYVU010000009.1"/>
</dbReference>
<evidence type="ECO:0000313" key="2">
    <source>
        <dbReference type="EMBL" id="PHN96678.1"/>
    </source>
</evidence>
<dbReference type="AlphaFoldDB" id="A0A2G1BRQ4"/>
<reference evidence="1 4" key="3">
    <citation type="submission" date="2023-07" db="EMBL/GenBank/DDBJ databases">
        <title>Genome content predicts the carbon catabolic preferences of heterotrophic bacteria.</title>
        <authorList>
            <person name="Gralka M."/>
        </authorList>
    </citation>
    <scope>NUCLEOTIDE SEQUENCE [LARGE SCALE GENOMIC DNA]</scope>
    <source>
        <strain evidence="1 4">4G03</strain>
    </source>
</reference>
<dbReference type="Proteomes" id="UP000222163">
    <property type="component" value="Unassembled WGS sequence"/>
</dbReference>
<evidence type="ECO:0000313" key="1">
    <source>
        <dbReference type="EMBL" id="MDP2542174.1"/>
    </source>
</evidence>
<evidence type="ECO:0000313" key="3">
    <source>
        <dbReference type="Proteomes" id="UP000222163"/>
    </source>
</evidence>
<reference evidence="2" key="2">
    <citation type="submission" date="2017-10" db="EMBL/GenBank/DDBJ databases">
        <authorList>
            <person name="Enke T.N."/>
            <person name="Cordero O.X."/>
        </authorList>
    </citation>
    <scope>NUCLEOTIDE SEQUENCE</scope>
    <source>
        <strain evidence="2">4G03</strain>
    </source>
</reference>
<dbReference type="Proteomes" id="UP001242342">
    <property type="component" value="Unassembled WGS sequence"/>
</dbReference>
<comment type="caution">
    <text evidence="2">The sequence shown here is derived from an EMBL/GenBank/DDBJ whole genome shotgun (WGS) entry which is preliminary data.</text>
</comment>
<name>A0A2G1BRQ4_9FLAO</name>
<protein>
    <submittedName>
        <fullName evidence="2">Uncharacterized protein</fullName>
    </submittedName>
</protein>
<gene>
    <name evidence="2" type="ORF">CSC81_13190</name>
    <name evidence="1" type="ORF">Q8W23_11870</name>
</gene>
<sequence length="62" mass="6794">MLRNILKVGTILKKEEQKSVKGGNDMKECSLGDRCTSGSQFPSDCLPAVNFCCVNGFYEICS</sequence>
<dbReference type="EMBL" id="JAUYVU010000009">
    <property type="protein sequence ID" value="MDP2542174.1"/>
    <property type="molecule type" value="Genomic_DNA"/>
</dbReference>
<evidence type="ECO:0000313" key="4">
    <source>
        <dbReference type="Proteomes" id="UP001242342"/>
    </source>
</evidence>
<proteinExistence type="predicted"/>
<organism evidence="2 3">
    <name type="scientific">Tenacibaculum discolor</name>
    <dbReference type="NCBI Taxonomy" id="361581"/>
    <lineage>
        <taxon>Bacteria</taxon>
        <taxon>Pseudomonadati</taxon>
        <taxon>Bacteroidota</taxon>
        <taxon>Flavobacteriia</taxon>
        <taxon>Flavobacteriales</taxon>
        <taxon>Flavobacteriaceae</taxon>
        <taxon>Tenacibaculum</taxon>
    </lineage>
</organism>
<reference evidence="2 3" key="1">
    <citation type="journal article" date="2016" name="Nat. Commun.">
        <title>Microbial interactions lead to rapid micro-scale successions on model marine particles.</title>
        <authorList>
            <person name="Datta M.S."/>
            <person name="Sliwerska E."/>
            <person name="Gore J."/>
            <person name="Polz M.F."/>
            <person name="Cordero O.X."/>
        </authorList>
    </citation>
    <scope>NUCLEOTIDE SEQUENCE [LARGE SCALE GENOMIC DNA]</scope>
    <source>
        <strain evidence="2 3">4G03</strain>
    </source>
</reference>
<dbReference type="EMBL" id="PDUU01000013">
    <property type="protein sequence ID" value="PHN96678.1"/>
    <property type="molecule type" value="Genomic_DNA"/>
</dbReference>
<accession>A0A2G1BRQ4</accession>